<feature type="transmembrane region" description="Helical" evidence="12">
    <location>
        <begin position="233"/>
        <end position="258"/>
    </location>
</feature>
<evidence type="ECO:0000259" key="13">
    <source>
        <dbReference type="PROSITE" id="PS51202"/>
    </source>
</evidence>
<keyword evidence="7 12" id="KW-0812">Transmembrane</keyword>
<organism evidence="14 15">
    <name type="scientific">Alkalilimnicola ehrlichii</name>
    <dbReference type="NCBI Taxonomy" id="351052"/>
    <lineage>
        <taxon>Bacteria</taxon>
        <taxon>Pseudomonadati</taxon>
        <taxon>Pseudomonadota</taxon>
        <taxon>Gammaproteobacteria</taxon>
        <taxon>Chromatiales</taxon>
        <taxon>Ectothiorhodospiraceae</taxon>
        <taxon>Alkalilimnicola</taxon>
    </lineage>
</organism>
<keyword evidence="5" id="KW-0997">Cell inner membrane</keyword>
<feature type="transmembrane region" description="Helical" evidence="12">
    <location>
        <begin position="270"/>
        <end position="290"/>
    </location>
</feature>
<keyword evidence="6" id="KW-0633">Potassium transport</keyword>
<dbReference type="GO" id="GO:0005886">
    <property type="term" value="C:plasma membrane"/>
    <property type="evidence" value="ECO:0007669"/>
    <property type="project" value="UniProtKB-SubCell"/>
</dbReference>
<feature type="domain" description="RCK C-terminal" evidence="13">
    <location>
        <begin position="402"/>
        <end position="484"/>
    </location>
</feature>
<evidence type="ECO:0000256" key="3">
    <source>
        <dbReference type="ARBA" id="ARBA00022449"/>
    </source>
</evidence>
<dbReference type="SUPFAM" id="SSF116726">
    <property type="entry name" value="TrkA C-terminal domain-like"/>
    <property type="match status" value="1"/>
</dbReference>
<dbReference type="GO" id="GO:0008324">
    <property type="term" value="F:monoatomic cation transmembrane transporter activity"/>
    <property type="evidence" value="ECO:0007669"/>
    <property type="project" value="InterPro"/>
</dbReference>
<dbReference type="NCBIfam" id="NF003716">
    <property type="entry name" value="PRK05326.1-3"/>
    <property type="match status" value="1"/>
</dbReference>
<feature type="transmembrane region" description="Helical" evidence="12">
    <location>
        <begin position="59"/>
        <end position="78"/>
    </location>
</feature>
<dbReference type="SMART" id="SM01091">
    <property type="entry name" value="CorC_HlyC"/>
    <property type="match status" value="1"/>
</dbReference>
<dbReference type="NCBIfam" id="NF003715">
    <property type="entry name" value="PRK05326.1-2"/>
    <property type="match status" value="1"/>
</dbReference>
<dbReference type="InterPro" id="IPR036318">
    <property type="entry name" value="FAD-bd_PCMH-like_sf"/>
</dbReference>
<evidence type="ECO:0000313" key="15">
    <source>
        <dbReference type="Proteomes" id="UP000256763"/>
    </source>
</evidence>
<gene>
    <name evidence="14" type="ORF">CAL65_02070</name>
</gene>
<dbReference type="Proteomes" id="UP000256763">
    <property type="component" value="Unassembled WGS sequence"/>
</dbReference>
<protein>
    <submittedName>
        <fullName evidence="14">K+/H+ antiporter</fullName>
    </submittedName>
</protein>
<evidence type="ECO:0000256" key="4">
    <source>
        <dbReference type="ARBA" id="ARBA00022475"/>
    </source>
</evidence>
<keyword evidence="8" id="KW-0630">Potassium</keyword>
<feature type="transmembrane region" description="Helical" evidence="12">
    <location>
        <begin position="119"/>
        <end position="139"/>
    </location>
</feature>
<dbReference type="Gene3D" id="3.30.465.10">
    <property type="match status" value="1"/>
</dbReference>
<keyword evidence="9 12" id="KW-1133">Transmembrane helix</keyword>
<evidence type="ECO:0000256" key="8">
    <source>
        <dbReference type="ARBA" id="ARBA00022958"/>
    </source>
</evidence>
<feature type="transmembrane region" description="Helical" evidence="12">
    <location>
        <begin position="337"/>
        <end position="357"/>
    </location>
</feature>
<name>A0A3E0X1M9_9GAMM</name>
<evidence type="ECO:0000256" key="12">
    <source>
        <dbReference type="SAM" id="Phobius"/>
    </source>
</evidence>
<evidence type="ECO:0000256" key="5">
    <source>
        <dbReference type="ARBA" id="ARBA00022519"/>
    </source>
</evidence>
<keyword evidence="2" id="KW-0813">Transport</keyword>
<evidence type="ECO:0000256" key="7">
    <source>
        <dbReference type="ARBA" id="ARBA00022692"/>
    </source>
</evidence>
<feature type="transmembrane region" description="Helical" evidence="12">
    <location>
        <begin position="90"/>
        <end position="113"/>
    </location>
</feature>
<reference evidence="15" key="1">
    <citation type="submission" date="2017-05" db="EMBL/GenBank/DDBJ databases">
        <authorList>
            <person name="Sharma S."/>
            <person name="Sidhu C."/>
            <person name="Pinnaka A.K."/>
        </authorList>
    </citation>
    <scope>NUCLEOTIDE SEQUENCE [LARGE SCALE GENOMIC DNA]</scope>
    <source>
        <strain evidence="15">AK93</strain>
    </source>
</reference>
<dbReference type="Pfam" id="PF03471">
    <property type="entry name" value="CorC_HlyC"/>
    <property type="match status" value="1"/>
</dbReference>
<dbReference type="Gene3D" id="3.30.70.1450">
    <property type="entry name" value="Regulator of K+ conductance, C-terminal domain"/>
    <property type="match status" value="1"/>
</dbReference>
<dbReference type="EMBL" id="NFZW01000001">
    <property type="protein sequence ID" value="RFA39569.1"/>
    <property type="molecule type" value="Genomic_DNA"/>
</dbReference>
<keyword evidence="11 12" id="KW-0472">Membrane</keyword>
<evidence type="ECO:0000256" key="6">
    <source>
        <dbReference type="ARBA" id="ARBA00022538"/>
    </source>
</evidence>
<dbReference type="GO" id="GO:1902600">
    <property type="term" value="P:proton transmembrane transport"/>
    <property type="evidence" value="ECO:0007669"/>
    <property type="project" value="InterPro"/>
</dbReference>
<evidence type="ECO:0000256" key="10">
    <source>
        <dbReference type="ARBA" id="ARBA00023065"/>
    </source>
</evidence>
<dbReference type="GO" id="GO:0006813">
    <property type="term" value="P:potassium ion transport"/>
    <property type="evidence" value="ECO:0007669"/>
    <property type="project" value="UniProtKB-KW"/>
</dbReference>
<dbReference type="OrthoDB" id="9810759at2"/>
<keyword evidence="15" id="KW-1185">Reference proteome</keyword>
<dbReference type="InterPro" id="IPR006153">
    <property type="entry name" value="Cation/H_exchanger_TM"/>
</dbReference>
<dbReference type="InterPro" id="IPR005170">
    <property type="entry name" value="Transptr-assoc_dom"/>
</dbReference>
<dbReference type="PANTHER" id="PTHR32507:SF7">
    <property type="entry name" value="K(+)_H(+) ANTIPORTER NHAP2"/>
    <property type="match status" value="1"/>
</dbReference>
<dbReference type="Gene3D" id="1.20.1530.20">
    <property type="match status" value="1"/>
</dbReference>
<dbReference type="PANTHER" id="PTHR32507">
    <property type="entry name" value="NA(+)/H(+) ANTIPORTER 1"/>
    <property type="match status" value="1"/>
</dbReference>
<dbReference type="InterPro" id="IPR016169">
    <property type="entry name" value="FAD-bd_PCMH_sub2"/>
</dbReference>
<dbReference type="AlphaFoldDB" id="A0A3E0X1M9"/>
<dbReference type="InterPro" id="IPR036721">
    <property type="entry name" value="RCK_C_sf"/>
</dbReference>
<feature type="transmembrane region" description="Helical" evidence="12">
    <location>
        <begin position="302"/>
        <end position="325"/>
    </location>
</feature>
<evidence type="ECO:0000256" key="11">
    <source>
        <dbReference type="ARBA" id="ARBA00023136"/>
    </source>
</evidence>
<keyword evidence="4" id="KW-1003">Cell membrane</keyword>
<evidence type="ECO:0000256" key="9">
    <source>
        <dbReference type="ARBA" id="ARBA00022989"/>
    </source>
</evidence>
<dbReference type="InterPro" id="IPR006037">
    <property type="entry name" value="RCK_C"/>
</dbReference>
<proteinExistence type="predicted"/>
<keyword evidence="10" id="KW-0406">Ion transport</keyword>
<comment type="subcellular location">
    <subcellularLocation>
        <location evidence="1">Cell membrane</location>
        <topology evidence="1">Multi-pass membrane protein</topology>
    </subcellularLocation>
</comment>
<dbReference type="Pfam" id="PF00999">
    <property type="entry name" value="Na_H_Exchanger"/>
    <property type="match status" value="1"/>
</dbReference>
<accession>A0A3E0X1M9</accession>
<dbReference type="RefSeq" id="WP_116300463.1">
    <property type="nucleotide sequence ID" value="NZ_NFZV01000001.1"/>
</dbReference>
<evidence type="ECO:0000256" key="2">
    <source>
        <dbReference type="ARBA" id="ARBA00022448"/>
    </source>
</evidence>
<feature type="transmembrane region" description="Helical" evidence="12">
    <location>
        <begin position="195"/>
        <end position="213"/>
    </location>
</feature>
<dbReference type="SUPFAM" id="SSF56176">
    <property type="entry name" value="FAD-binding/transporter-associated domain-like"/>
    <property type="match status" value="1"/>
</dbReference>
<evidence type="ECO:0000313" key="14">
    <source>
        <dbReference type="EMBL" id="RFA39569.1"/>
    </source>
</evidence>
<sequence>MELTNQFIFGVGLLLTVSILASVVSSRIGAPLLLVFLVIGMLVGEQGPVGIHFDDIQGAHLIGSLALAIILFDGGLRTQTSSFRVGLKPALSLATVGVVITASVTGLFVSWLFNIHWMAGLLIGAIVGSTDAAAVFNLLHSRGLELKQRVQATLEIESGSNDPMAIFLTIALIDFLLGQYTSFGWGMAIEFASQMGIGALIGIIGGRGLTALINRLPLTPSLYSLLALSGGLLIYGIAAVIGGSGFLAAYLAGIILANRPHQAAQNIRRFHDGIAWLSQIGMFLMLGLLVTPSELLPVAGQAMLVAGVLILVARPLAVVICLLPFRFPWREQVFISWVGLRGAVPILLGLFPILAGVEGARDYFNIAFFIVLVSLIAQGWTIAPLARFLRIEVPHVTGASQRMELDIPGQHDHEFVGYQLQPRSEVVNWPANRVPLPKQARLLTLIRNGEPLDKPHHQTLQVGDYVYLLTTSRELPALDRLFGASAEQERLEEHRFFGEFVISADTPLGDLADAYGLKLPYKGAASELIGPHLYSRFKHQPVVGDRIRFEGFQLVVRELEAGKITKVGLKIARSPNKRAVKKRSNKN</sequence>
<keyword evidence="3" id="KW-0050">Antiport</keyword>
<dbReference type="NCBIfam" id="NF003714">
    <property type="entry name" value="PRK05326.1-1"/>
    <property type="match status" value="1"/>
</dbReference>
<feature type="transmembrane region" description="Helical" evidence="12">
    <location>
        <begin position="363"/>
        <end position="383"/>
    </location>
</feature>
<dbReference type="GO" id="GO:0050660">
    <property type="term" value="F:flavin adenine dinucleotide binding"/>
    <property type="evidence" value="ECO:0007669"/>
    <property type="project" value="InterPro"/>
</dbReference>
<dbReference type="PROSITE" id="PS51202">
    <property type="entry name" value="RCK_C"/>
    <property type="match status" value="1"/>
</dbReference>
<feature type="transmembrane region" description="Helical" evidence="12">
    <location>
        <begin position="6"/>
        <end position="25"/>
    </location>
</feature>
<dbReference type="GO" id="GO:0015297">
    <property type="term" value="F:antiporter activity"/>
    <property type="evidence" value="ECO:0007669"/>
    <property type="project" value="UniProtKB-KW"/>
</dbReference>
<dbReference type="InterPro" id="IPR038770">
    <property type="entry name" value="Na+/solute_symporter_sf"/>
</dbReference>
<evidence type="ECO:0000256" key="1">
    <source>
        <dbReference type="ARBA" id="ARBA00004651"/>
    </source>
</evidence>
<comment type="caution">
    <text evidence="14">The sequence shown here is derived from an EMBL/GenBank/DDBJ whole genome shotgun (WGS) entry which is preliminary data.</text>
</comment>